<keyword evidence="2" id="KW-1185">Reference proteome</keyword>
<dbReference type="KEGG" id="val:VDBG_00106"/>
<sequence length="29" mass="3347">MASDSVIWEIINTQFCAFKIQSRRSAGMR</sequence>
<dbReference type="AlphaFoldDB" id="C9S8S2"/>
<name>C9S8S2_VERA1</name>
<dbReference type="GeneID" id="9528529"/>
<dbReference type="RefSeq" id="XP_003008425.1">
    <property type="nucleotide sequence ID" value="XM_003008379.1"/>
</dbReference>
<protein>
    <submittedName>
        <fullName evidence="1">Uncharacterized protein</fullName>
    </submittedName>
</protein>
<dbReference type="Proteomes" id="UP000008698">
    <property type="component" value="Unassembled WGS sequence"/>
</dbReference>
<proteinExistence type="predicted"/>
<organism evidence="2">
    <name type="scientific">Verticillium alfalfae (strain VaMs.102 / ATCC MYA-4576 / FGSC 10136)</name>
    <name type="common">Verticillium wilt of alfalfa</name>
    <name type="synonym">Verticillium albo-atrum</name>
    <dbReference type="NCBI Taxonomy" id="526221"/>
    <lineage>
        <taxon>Eukaryota</taxon>
        <taxon>Fungi</taxon>
        <taxon>Dikarya</taxon>
        <taxon>Ascomycota</taxon>
        <taxon>Pezizomycotina</taxon>
        <taxon>Sordariomycetes</taxon>
        <taxon>Hypocreomycetidae</taxon>
        <taxon>Glomerellales</taxon>
        <taxon>Plectosphaerellaceae</taxon>
        <taxon>Verticillium</taxon>
    </lineage>
</organism>
<reference evidence="2" key="1">
    <citation type="journal article" date="2011" name="PLoS Pathog.">
        <title>Comparative genomics yields insights into niche adaptation of plant vascular wilt pathogens.</title>
        <authorList>
            <person name="Klosterman S.J."/>
            <person name="Subbarao K.V."/>
            <person name="Kang S."/>
            <person name="Veronese P."/>
            <person name="Gold S.E."/>
            <person name="Thomma B.P.H.J."/>
            <person name="Chen Z."/>
            <person name="Henrissat B."/>
            <person name="Lee Y.-H."/>
            <person name="Park J."/>
            <person name="Garcia-Pedrajas M.D."/>
            <person name="Barbara D.J."/>
            <person name="Anchieta A."/>
            <person name="de Jonge R."/>
            <person name="Santhanam P."/>
            <person name="Maruthachalam K."/>
            <person name="Atallah Z."/>
            <person name="Amyotte S.G."/>
            <person name="Paz Z."/>
            <person name="Inderbitzin P."/>
            <person name="Hayes R.J."/>
            <person name="Heiman D.I."/>
            <person name="Young S."/>
            <person name="Zeng Q."/>
            <person name="Engels R."/>
            <person name="Galagan J."/>
            <person name="Cuomo C.A."/>
            <person name="Dobinson K.F."/>
            <person name="Ma L.-J."/>
        </authorList>
    </citation>
    <scope>NUCLEOTIDE SEQUENCE [LARGE SCALE GENOMIC DNA]</scope>
    <source>
        <strain evidence="2">VaMs.102 / ATCC MYA-4576 / FGSC 10136</strain>
    </source>
</reference>
<gene>
    <name evidence="1" type="ORF">VDBG_00106</name>
</gene>
<dbReference type="HOGENOM" id="CLU_3410817_0_0_1"/>
<dbReference type="EMBL" id="DS985214">
    <property type="protein sequence ID" value="EEY13999.1"/>
    <property type="molecule type" value="Genomic_DNA"/>
</dbReference>
<evidence type="ECO:0000313" key="2">
    <source>
        <dbReference type="Proteomes" id="UP000008698"/>
    </source>
</evidence>
<evidence type="ECO:0000313" key="1">
    <source>
        <dbReference type="EMBL" id="EEY13999.1"/>
    </source>
</evidence>
<accession>C9S8S2</accession>